<comment type="caution">
    <text evidence="2">The sequence shown here is derived from an EMBL/GenBank/DDBJ whole genome shotgun (WGS) entry which is preliminary data.</text>
</comment>
<reference evidence="2" key="1">
    <citation type="submission" date="2022-06" db="EMBL/GenBank/DDBJ databases">
        <authorList>
            <person name="Dietemann V."/>
            <person name="Ory F."/>
            <person name="Dainat B."/>
            <person name="Oberhansli S."/>
        </authorList>
    </citation>
    <scope>NUCLEOTIDE SEQUENCE</scope>
    <source>
        <strain evidence="2">Ena-SAMPLE-TAB-26-04-2022-14:26:32:270-5432</strain>
    </source>
</reference>
<dbReference type="InterPro" id="IPR015421">
    <property type="entry name" value="PyrdxlP-dep_Trfase_major"/>
</dbReference>
<dbReference type="SUPFAM" id="SSF53383">
    <property type="entry name" value="PLP-dependent transferases"/>
    <property type="match status" value="1"/>
</dbReference>
<dbReference type="InterPro" id="IPR015424">
    <property type="entry name" value="PyrdxlP-dep_Trfase"/>
</dbReference>
<dbReference type="Proteomes" id="UP001154322">
    <property type="component" value="Unassembled WGS sequence"/>
</dbReference>
<protein>
    <submittedName>
        <fullName evidence="2">Aminotransferase class I/II-fold pyridoxal phosphate-dependent enzyme</fullName>
    </submittedName>
</protein>
<evidence type="ECO:0000313" key="2">
    <source>
        <dbReference type="EMBL" id="CAH8243536.1"/>
    </source>
</evidence>
<accession>A0ABM9FWI2</accession>
<name>A0ABM9FWI2_9BACL</name>
<feature type="domain" description="Aminotransferase class I/classII large" evidence="1">
    <location>
        <begin position="29"/>
        <end position="82"/>
    </location>
</feature>
<keyword evidence="2" id="KW-0032">Aminotransferase</keyword>
<dbReference type="Gene3D" id="3.40.640.10">
    <property type="entry name" value="Type I PLP-dependent aspartate aminotransferase-like (Major domain)"/>
    <property type="match status" value="1"/>
</dbReference>
<evidence type="ECO:0000313" key="3">
    <source>
        <dbReference type="Proteomes" id="UP001154322"/>
    </source>
</evidence>
<sequence length="113" mass="12194">MKVQAIVMVYKIQRSQLRPAVRINRSQDAGLQESIAQYVSRARGIAADAGPIAVFNGSKQAIALAAQLLLNPADQVVMENPGAYFYFPRLSEDEMICGVSRMEKIGGAAPTPS</sequence>
<organism evidence="2 3">
    <name type="scientific">Paenibacillus melissococcoides</name>
    <dbReference type="NCBI Taxonomy" id="2912268"/>
    <lineage>
        <taxon>Bacteria</taxon>
        <taxon>Bacillati</taxon>
        <taxon>Bacillota</taxon>
        <taxon>Bacilli</taxon>
        <taxon>Bacillales</taxon>
        <taxon>Paenibacillaceae</taxon>
        <taxon>Paenibacillus</taxon>
    </lineage>
</organism>
<dbReference type="GO" id="GO:0008483">
    <property type="term" value="F:transaminase activity"/>
    <property type="evidence" value="ECO:0007669"/>
    <property type="project" value="UniProtKB-KW"/>
</dbReference>
<keyword evidence="2" id="KW-0808">Transferase</keyword>
<dbReference type="Pfam" id="PF00155">
    <property type="entry name" value="Aminotran_1_2"/>
    <property type="match status" value="1"/>
</dbReference>
<gene>
    <name evidence="2" type="ORF">WJ0W_000776</name>
</gene>
<keyword evidence="3" id="KW-1185">Reference proteome</keyword>
<proteinExistence type="predicted"/>
<evidence type="ECO:0000259" key="1">
    <source>
        <dbReference type="Pfam" id="PF00155"/>
    </source>
</evidence>
<dbReference type="EMBL" id="CALYLO010000001">
    <property type="protein sequence ID" value="CAH8243536.1"/>
    <property type="molecule type" value="Genomic_DNA"/>
</dbReference>
<dbReference type="InterPro" id="IPR004839">
    <property type="entry name" value="Aminotransferase_I/II_large"/>
</dbReference>